<protein>
    <submittedName>
        <fullName evidence="1">Uncharacterized protein</fullName>
    </submittedName>
</protein>
<accession>A0ACC3NW44</accession>
<name>A0ACC3NW44_9PEZI</name>
<evidence type="ECO:0000313" key="2">
    <source>
        <dbReference type="Proteomes" id="UP001281147"/>
    </source>
</evidence>
<sequence length="470" mass="51608">MAAAKTASYSNNIDFATGYVSRVSYDYRLTNASRGSAPSTESSRVDLRNIDTSMSSTTTTTTMPSTTTSNRKLHKRGSSGSSLPGVSSPVSGAHSKFTTPYATFEEPFPDISATPPPSSTPKIKPYLRKLAARDDSNQGRLDLNKSTSELEALSGLGIQEFGSRSASDVNFSHTGRRTPHMRTTSVGSQVSNGSGSFKPAQPFVHPMRQTPNAPYTPTGQSYASSWNEDEARESSDIVAEDDLRLSQNFRNRSMSISSTPQPQPTPLSQSHTAADLGYVPKLTSPSQTNLSIRSAKSSKSRLGRPRRDPDRSESFFAPSQSSRTSLDKPFSFVSRRSDPDPATRDERIRAARRKFEEKEANKDRKEAMKRQETDQGRKEQRRRGESEPDQRKIPRAGHGGSESRTGRRDPEKPSGSVRPSTQPGHITALPGHRTEHKSSGKQARTQEIKSAAPLSGWERFIRLISCGVKR</sequence>
<proteinExistence type="predicted"/>
<evidence type="ECO:0000313" key="1">
    <source>
        <dbReference type="EMBL" id="KAK3723290.1"/>
    </source>
</evidence>
<dbReference type="Proteomes" id="UP001281147">
    <property type="component" value="Unassembled WGS sequence"/>
</dbReference>
<gene>
    <name evidence="1" type="ORF">LTR37_002013</name>
</gene>
<comment type="caution">
    <text evidence="1">The sequence shown here is derived from an EMBL/GenBank/DDBJ whole genome shotgun (WGS) entry which is preliminary data.</text>
</comment>
<organism evidence="1 2">
    <name type="scientific">Vermiconidia calcicola</name>
    <dbReference type="NCBI Taxonomy" id="1690605"/>
    <lineage>
        <taxon>Eukaryota</taxon>
        <taxon>Fungi</taxon>
        <taxon>Dikarya</taxon>
        <taxon>Ascomycota</taxon>
        <taxon>Pezizomycotina</taxon>
        <taxon>Dothideomycetes</taxon>
        <taxon>Dothideomycetidae</taxon>
        <taxon>Mycosphaerellales</taxon>
        <taxon>Extremaceae</taxon>
        <taxon>Vermiconidia</taxon>
    </lineage>
</organism>
<dbReference type="EMBL" id="JAUTXU010000010">
    <property type="protein sequence ID" value="KAK3723290.1"/>
    <property type="molecule type" value="Genomic_DNA"/>
</dbReference>
<reference evidence="1" key="1">
    <citation type="submission" date="2023-07" db="EMBL/GenBank/DDBJ databases">
        <title>Black Yeasts Isolated from many extreme environments.</title>
        <authorList>
            <person name="Coleine C."/>
            <person name="Stajich J.E."/>
            <person name="Selbmann L."/>
        </authorList>
    </citation>
    <scope>NUCLEOTIDE SEQUENCE</scope>
    <source>
        <strain evidence="1">CCFEE 5714</strain>
    </source>
</reference>
<keyword evidence="2" id="KW-1185">Reference proteome</keyword>